<dbReference type="GO" id="GO:0016301">
    <property type="term" value="F:kinase activity"/>
    <property type="evidence" value="ECO:0007669"/>
    <property type="project" value="UniProtKB-KW"/>
</dbReference>
<dbReference type="Gene3D" id="1.25.40.340">
    <property type="match status" value="1"/>
</dbReference>
<dbReference type="Proteomes" id="UP001312908">
    <property type="component" value="Unassembled WGS sequence"/>
</dbReference>
<name>A0ABU7U4J6_9PROT</name>
<dbReference type="PROSITE" id="PS51481">
    <property type="entry name" value="DHAK"/>
    <property type="match status" value="1"/>
</dbReference>
<keyword evidence="4" id="KW-0067">ATP-binding</keyword>
<keyword evidence="1" id="KW-0808">Transferase</keyword>
<feature type="domain" description="DhaL" evidence="5">
    <location>
        <begin position="364"/>
        <end position="564"/>
    </location>
</feature>
<feature type="domain" description="DhaK" evidence="6">
    <location>
        <begin position="8"/>
        <end position="328"/>
    </location>
</feature>
<reference evidence="7 8" key="1">
    <citation type="submission" date="2023-10" db="EMBL/GenBank/DDBJ databases">
        <title>Sorlinia euscelidii gen. nov., sp. nov., an acetic acid bacteria isolated from the gut of Euscelidius variegatus emitter.</title>
        <authorList>
            <person name="Michoud G."/>
            <person name="Marasco R."/>
            <person name="Seferji K."/>
            <person name="Gonella E."/>
            <person name="Garuglieri E."/>
            <person name="Alma A."/>
            <person name="Mapelli F."/>
            <person name="Borin S."/>
            <person name="Daffonchio D."/>
            <person name="Crotti E."/>
        </authorList>
    </citation>
    <scope>NUCLEOTIDE SEQUENCE [LARGE SCALE GENOMIC DNA]</scope>
    <source>
        <strain evidence="7 8">EV16P</strain>
    </source>
</reference>
<evidence type="ECO:0000256" key="1">
    <source>
        <dbReference type="ARBA" id="ARBA00022679"/>
    </source>
</evidence>
<dbReference type="InterPro" id="IPR004007">
    <property type="entry name" value="DhaL_dom"/>
</dbReference>
<evidence type="ECO:0000256" key="4">
    <source>
        <dbReference type="ARBA" id="ARBA00022840"/>
    </source>
</evidence>
<evidence type="ECO:0000313" key="7">
    <source>
        <dbReference type="EMBL" id="MEE8659006.1"/>
    </source>
</evidence>
<dbReference type="PANTHER" id="PTHR28629">
    <property type="entry name" value="TRIOKINASE/FMN CYCLASE"/>
    <property type="match status" value="1"/>
</dbReference>
<keyword evidence="3 7" id="KW-0418">Kinase</keyword>
<dbReference type="RefSeq" id="WP_394819875.1">
    <property type="nucleotide sequence ID" value="NZ_JAWJZY010000003.1"/>
</dbReference>
<dbReference type="Pfam" id="PF02734">
    <property type="entry name" value="Dak2"/>
    <property type="match status" value="1"/>
</dbReference>
<sequence length="572" mass="59331">MTKICNAEASRFAKTALQGFALAHAPIVRLLPDGVMRRETPADPKVALVVGGGSGHYPAFLGYVGKGFADAAVAGDVFASPSTQAIIRTARAAHQGRGIILGYGNYAGDVLNFSIAAERLNAEGIPTRLMAVSDDVASAPVARHVERRGIAGDLSVLKIMGAAAEEGLDLDTVMAIGEKANRRTQSLGVAFAGCTLPGETAPLFTVKAGQMAIGLGVHGEQGLEETLIPDAQALAERLCAALLAEKPSDGSQSVAVILNGLGASKYEELFVLWTHITEILRRHELKLVAPCVGEFITSLDMAGCSLTLTWLDTELESLWRAPVISPALTRERIEGAGLQALTPEPAEATVPTPAATEEGRQGGRCVARVMTAIAQALAAAEVELGRIDAQTGDGDHGQGMARGSDAAAKAARAAAQAGGGARTVLAIAADAWADRAGGTSGSLWGAGLHAFSTKLSDEKQATAHEMARGVMEARDVIMRLGGAKPGDKTLVDALDPLATSLAAETQEDLAAMWEKGAEAAQREAEATRLLQARRGRSRTHGERSIGHPDAGALSLALVAQVVARSLKQRAEV</sequence>
<evidence type="ECO:0000256" key="3">
    <source>
        <dbReference type="ARBA" id="ARBA00022777"/>
    </source>
</evidence>
<keyword evidence="8" id="KW-1185">Reference proteome</keyword>
<dbReference type="PROSITE" id="PS51480">
    <property type="entry name" value="DHAL"/>
    <property type="match status" value="1"/>
</dbReference>
<dbReference type="PANTHER" id="PTHR28629:SF4">
    <property type="entry name" value="TRIOKINASE_FMN CYCLASE"/>
    <property type="match status" value="1"/>
</dbReference>
<dbReference type="SMART" id="SM01120">
    <property type="entry name" value="Dak2"/>
    <property type="match status" value="1"/>
</dbReference>
<accession>A0ABU7U4J6</accession>
<protein>
    <submittedName>
        <fullName evidence="7">Dihydroxyacetone kinase</fullName>
    </submittedName>
</protein>
<dbReference type="Pfam" id="PF02733">
    <property type="entry name" value="Dak1"/>
    <property type="match status" value="1"/>
</dbReference>
<gene>
    <name evidence="7" type="ORF">DOFOFD_08275</name>
</gene>
<evidence type="ECO:0000259" key="5">
    <source>
        <dbReference type="PROSITE" id="PS51480"/>
    </source>
</evidence>
<dbReference type="SUPFAM" id="SSF101473">
    <property type="entry name" value="DhaL-like"/>
    <property type="match status" value="1"/>
</dbReference>
<dbReference type="Gene3D" id="3.40.50.10440">
    <property type="entry name" value="Dihydroxyacetone kinase, domain 1"/>
    <property type="match status" value="1"/>
</dbReference>
<keyword evidence="2" id="KW-0547">Nucleotide-binding</keyword>
<organism evidence="7 8">
    <name type="scientific">Sorlinia euscelidii</name>
    <dbReference type="NCBI Taxonomy" id="3081148"/>
    <lineage>
        <taxon>Bacteria</taxon>
        <taxon>Pseudomonadati</taxon>
        <taxon>Pseudomonadota</taxon>
        <taxon>Alphaproteobacteria</taxon>
        <taxon>Acetobacterales</taxon>
        <taxon>Acetobacteraceae</taxon>
        <taxon>Sorlinia</taxon>
    </lineage>
</organism>
<dbReference type="EMBL" id="JAWJZY010000003">
    <property type="protein sequence ID" value="MEE8659006.1"/>
    <property type="molecule type" value="Genomic_DNA"/>
</dbReference>
<evidence type="ECO:0000313" key="8">
    <source>
        <dbReference type="Proteomes" id="UP001312908"/>
    </source>
</evidence>
<comment type="caution">
    <text evidence="7">The sequence shown here is derived from an EMBL/GenBank/DDBJ whole genome shotgun (WGS) entry which is preliminary data.</text>
</comment>
<dbReference type="SUPFAM" id="SSF82549">
    <property type="entry name" value="DAK1/DegV-like"/>
    <property type="match status" value="1"/>
</dbReference>
<dbReference type="InterPro" id="IPR004006">
    <property type="entry name" value="DhaK_dom"/>
</dbReference>
<dbReference type="InterPro" id="IPR050861">
    <property type="entry name" value="Dihydroxyacetone_Kinase"/>
</dbReference>
<dbReference type="Gene3D" id="3.30.1180.20">
    <property type="entry name" value="Dihydroxyacetone kinase, domain 2"/>
    <property type="match status" value="1"/>
</dbReference>
<evidence type="ECO:0000256" key="2">
    <source>
        <dbReference type="ARBA" id="ARBA00022741"/>
    </source>
</evidence>
<dbReference type="NCBIfam" id="NF011049">
    <property type="entry name" value="PRK14479.1"/>
    <property type="match status" value="1"/>
</dbReference>
<dbReference type="InterPro" id="IPR036117">
    <property type="entry name" value="DhaL_dom_sf"/>
</dbReference>
<evidence type="ECO:0000259" key="6">
    <source>
        <dbReference type="PROSITE" id="PS51481"/>
    </source>
</evidence>
<proteinExistence type="predicted"/>